<organism evidence="3 4">
    <name type="scientific">Hymenobacter lutimineralis</name>
    <dbReference type="NCBI Taxonomy" id="2606448"/>
    <lineage>
        <taxon>Bacteria</taxon>
        <taxon>Pseudomonadati</taxon>
        <taxon>Bacteroidota</taxon>
        <taxon>Cytophagia</taxon>
        <taxon>Cytophagales</taxon>
        <taxon>Hymenobacteraceae</taxon>
        <taxon>Hymenobacter</taxon>
    </lineage>
</organism>
<dbReference type="InterPro" id="IPR006016">
    <property type="entry name" value="UspA"/>
</dbReference>
<comment type="caution">
    <text evidence="3">The sequence shown here is derived from an EMBL/GenBank/DDBJ whole genome shotgun (WGS) entry which is preliminary data.</text>
</comment>
<dbReference type="InterPro" id="IPR006015">
    <property type="entry name" value="Universal_stress_UspA"/>
</dbReference>
<reference evidence="3 4" key="1">
    <citation type="submission" date="2019-08" db="EMBL/GenBank/DDBJ databases">
        <authorList>
            <person name="Seo M.-J."/>
        </authorList>
    </citation>
    <scope>NUCLEOTIDE SEQUENCE [LARGE SCALE GENOMIC DNA]</scope>
    <source>
        <strain evidence="3 4">KIGAM108</strain>
    </source>
</reference>
<dbReference type="Gene3D" id="3.40.50.620">
    <property type="entry name" value="HUPs"/>
    <property type="match status" value="2"/>
</dbReference>
<sequence>MELVAGGRHLCAQLRGQILAGQLSYLFFSTTMKNILVPTDFSPEAHYAFEVAVQLARRTGGRVLVLHVVEMPETAQFSTYGGPVTGDETAGAHGSLEEVFVLKLLQATKRRMHQLIAEAAERAPEVPVQDMVHTARLHTAILQVIEEKQIDLVVMGAQGHTVAEHFFMGSNTERLVRTAPCPVLAVKHPMPNLDVQNLVFPSDFAAEADCAAPELRAMLALFPEATLHLLNVVPSAAQRAPALEKITRFAHRHQLARTLSAVVEAASPSVGIPEYAQQVPAGLVILPTHGRTGLSRFLQSSIAEQVATHTFPPVLTFRLGHSRGLADPTPAAGATLQSA</sequence>
<feature type="domain" description="UspA" evidence="2">
    <location>
        <begin position="197"/>
        <end position="318"/>
    </location>
</feature>
<name>A0A5D6UWZ1_9BACT</name>
<dbReference type="PANTHER" id="PTHR46268">
    <property type="entry name" value="STRESS RESPONSE PROTEIN NHAX"/>
    <property type="match status" value="1"/>
</dbReference>
<protein>
    <submittedName>
        <fullName evidence="3">Universal stress protein</fullName>
    </submittedName>
</protein>
<accession>A0A5D6UWZ1</accession>
<dbReference type="CDD" id="cd00293">
    <property type="entry name" value="USP-like"/>
    <property type="match status" value="2"/>
</dbReference>
<dbReference type="SUPFAM" id="SSF52402">
    <property type="entry name" value="Adenine nucleotide alpha hydrolases-like"/>
    <property type="match status" value="2"/>
</dbReference>
<dbReference type="AlphaFoldDB" id="A0A5D6UWZ1"/>
<keyword evidence="4" id="KW-1185">Reference proteome</keyword>
<evidence type="ECO:0000259" key="2">
    <source>
        <dbReference type="Pfam" id="PF00582"/>
    </source>
</evidence>
<evidence type="ECO:0000313" key="3">
    <source>
        <dbReference type="EMBL" id="TYZ06904.1"/>
    </source>
</evidence>
<dbReference type="Pfam" id="PF00582">
    <property type="entry name" value="Usp"/>
    <property type="match status" value="2"/>
</dbReference>
<dbReference type="PANTHER" id="PTHR46268:SF6">
    <property type="entry name" value="UNIVERSAL STRESS PROTEIN UP12"/>
    <property type="match status" value="1"/>
</dbReference>
<comment type="similarity">
    <text evidence="1">Belongs to the universal stress protein A family.</text>
</comment>
<dbReference type="PRINTS" id="PR01438">
    <property type="entry name" value="UNVRSLSTRESS"/>
</dbReference>
<evidence type="ECO:0000256" key="1">
    <source>
        <dbReference type="ARBA" id="ARBA00008791"/>
    </source>
</evidence>
<dbReference type="Proteomes" id="UP000322791">
    <property type="component" value="Unassembled WGS sequence"/>
</dbReference>
<dbReference type="EMBL" id="VTHL01000020">
    <property type="protein sequence ID" value="TYZ06904.1"/>
    <property type="molecule type" value="Genomic_DNA"/>
</dbReference>
<gene>
    <name evidence="3" type="ORF">FY528_16660</name>
</gene>
<dbReference type="InterPro" id="IPR014729">
    <property type="entry name" value="Rossmann-like_a/b/a_fold"/>
</dbReference>
<feature type="domain" description="UspA" evidence="2">
    <location>
        <begin position="32"/>
        <end position="187"/>
    </location>
</feature>
<evidence type="ECO:0000313" key="4">
    <source>
        <dbReference type="Proteomes" id="UP000322791"/>
    </source>
</evidence>
<proteinExistence type="inferred from homology"/>